<sequence length="450" mass="50929">MNKKLKLAFSGGGFRASFYALGGYKRLVECKLDKHVSSISSVSGGSITAAAIMLALYKGGEFRNVMDFEERVITPLVKLGQIDLRTKLITNSFTKQVLSLKSLREKCSHALPALLDEYLCGGVRMDELQNLPITWYCNTTCLDTMRMFYFSNDHMYGTYIGQTNNIDDISVSYAVATSAAFPLLFAPISLSVADRIFSDPENRMQGSSLEKYDSLWFSDGGVFDNIGTEPLILSDQEVSDNTKHSYPHLAKHRKEPMKFIPKNPDEIYLVLDASAAEKEWKENEKPTHFELNKRILDTSNSQIVILRRKMLRNLDPDTYPGLQLILSKPIQTLLDSNNNPFYTDHVSLPDYHFYSPPLDQENIEKLLAGLRTDLDGFHDSEIQTLIRAGEIRMDIALRMLLPDYMKSLKNISIPTFASENIKQFSDILRAGGKHHLTGSLFQKLHDMKES</sequence>
<gene>
    <name evidence="4" type="ORF">P4U88_07300</name>
</gene>
<dbReference type="Proteomes" id="UP001309448">
    <property type="component" value="Unassembled WGS sequence"/>
</dbReference>
<reference evidence="4 5" key="1">
    <citation type="submission" date="2023-03" db="EMBL/GenBank/DDBJ databases">
        <title>Bacillus Genome Sequencing.</title>
        <authorList>
            <person name="Dunlap C."/>
        </authorList>
    </citation>
    <scope>NUCLEOTIDE SEQUENCE [LARGE SCALE GENOMIC DNA]</scope>
    <source>
        <strain evidence="4 5">B-615</strain>
    </source>
</reference>
<evidence type="ECO:0000313" key="5">
    <source>
        <dbReference type="Proteomes" id="UP001309448"/>
    </source>
</evidence>
<dbReference type="RefSeq" id="WP_327919570.1">
    <property type="nucleotide sequence ID" value="NZ_JARMDB010000006.1"/>
</dbReference>
<comment type="caution">
    <text evidence="2">Lacks conserved residue(s) required for the propagation of feature annotation.</text>
</comment>
<feature type="short sequence motif" description="DGA/G" evidence="2">
    <location>
        <begin position="219"/>
        <end position="221"/>
    </location>
</feature>
<feature type="active site" description="Proton acceptor" evidence="2">
    <location>
        <position position="219"/>
    </location>
</feature>
<dbReference type="SUPFAM" id="SSF52151">
    <property type="entry name" value="FabD/lysophospholipase-like"/>
    <property type="match status" value="1"/>
</dbReference>
<accession>A0ABU6MSA6</accession>
<feature type="active site" description="Nucleophile" evidence="2">
    <location>
        <position position="43"/>
    </location>
</feature>
<evidence type="ECO:0000259" key="3">
    <source>
        <dbReference type="PROSITE" id="PS51635"/>
    </source>
</evidence>
<evidence type="ECO:0000256" key="2">
    <source>
        <dbReference type="PROSITE-ProRule" id="PRU01161"/>
    </source>
</evidence>
<dbReference type="EMBL" id="JARMDB010000006">
    <property type="protein sequence ID" value="MED1565751.1"/>
    <property type="molecule type" value="Genomic_DNA"/>
</dbReference>
<feature type="domain" description="PNPLA" evidence="3">
    <location>
        <begin position="7"/>
        <end position="232"/>
    </location>
</feature>
<dbReference type="PROSITE" id="PS51635">
    <property type="entry name" value="PNPLA"/>
    <property type="match status" value="1"/>
</dbReference>
<keyword evidence="2" id="KW-0442">Lipid degradation</keyword>
<proteinExistence type="predicted"/>
<evidence type="ECO:0000256" key="1">
    <source>
        <dbReference type="ARBA" id="ARBA00023098"/>
    </source>
</evidence>
<dbReference type="Pfam" id="PF01734">
    <property type="entry name" value="Patatin"/>
    <property type="match status" value="1"/>
</dbReference>
<dbReference type="Gene3D" id="3.40.1090.10">
    <property type="entry name" value="Cytosolic phospholipase A2 catalytic domain"/>
    <property type="match status" value="2"/>
</dbReference>
<dbReference type="InterPro" id="IPR002641">
    <property type="entry name" value="PNPLA_dom"/>
</dbReference>
<keyword evidence="2" id="KW-0378">Hydrolase</keyword>
<evidence type="ECO:0000313" key="4">
    <source>
        <dbReference type="EMBL" id="MED1565751.1"/>
    </source>
</evidence>
<organism evidence="4 5">
    <name type="scientific">Bacillus paramycoides</name>
    <dbReference type="NCBI Taxonomy" id="2026194"/>
    <lineage>
        <taxon>Bacteria</taxon>
        <taxon>Bacillati</taxon>
        <taxon>Bacillota</taxon>
        <taxon>Bacilli</taxon>
        <taxon>Bacillales</taxon>
        <taxon>Bacillaceae</taxon>
        <taxon>Bacillus</taxon>
        <taxon>Bacillus cereus group</taxon>
    </lineage>
</organism>
<keyword evidence="5" id="KW-1185">Reference proteome</keyword>
<keyword evidence="1 2" id="KW-0443">Lipid metabolism</keyword>
<name>A0ABU6MSA6_9BACI</name>
<protein>
    <submittedName>
        <fullName evidence="4">Patatin-like phospholipase family protein</fullName>
    </submittedName>
</protein>
<comment type="caution">
    <text evidence="4">The sequence shown here is derived from an EMBL/GenBank/DDBJ whole genome shotgun (WGS) entry which is preliminary data.</text>
</comment>
<dbReference type="InterPro" id="IPR016035">
    <property type="entry name" value="Acyl_Trfase/lysoPLipase"/>
</dbReference>